<evidence type="ECO:0000313" key="2">
    <source>
        <dbReference type="Proteomes" id="UP001310890"/>
    </source>
</evidence>
<protein>
    <submittedName>
        <fullName evidence="1">Uncharacterized protein</fullName>
    </submittedName>
</protein>
<evidence type="ECO:0000313" key="1">
    <source>
        <dbReference type="EMBL" id="KAK5112464.1"/>
    </source>
</evidence>
<dbReference type="Proteomes" id="UP001310890">
    <property type="component" value="Unassembled WGS sequence"/>
</dbReference>
<name>A0AAN7TR31_9PEZI</name>
<reference evidence="1" key="1">
    <citation type="submission" date="2023-08" db="EMBL/GenBank/DDBJ databases">
        <title>Black Yeasts Isolated from many extreme environments.</title>
        <authorList>
            <person name="Coleine C."/>
            <person name="Stajich J.E."/>
            <person name="Selbmann L."/>
        </authorList>
    </citation>
    <scope>NUCLEOTIDE SEQUENCE</scope>
    <source>
        <strain evidence="1">CCFEE 5401</strain>
    </source>
</reference>
<gene>
    <name evidence="1" type="ORF">LTR62_004221</name>
</gene>
<accession>A0AAN7TR31</accession>
<sequence length="103" mass="11698">MSDSQSEFDAFYALNRDTCTLKPDENLIYWLACIQCVPPGAPRERALDLVEHFCQGYSRWMEGARYRAPGDAWPGAQRISRWVQGEDLADWELCAYGRGGGFS</sequence>
<comment type="caution">
    <text evidence="1">The sequence shown here is derived from an EMBL/GenBank/DDBJ whole genome shotgun (WGS) entry which is preliminary data.</text>
</comment>
<dbReference type="AlphaFoldDB" id="A0AAN7TR31"/>
<dbReference type="EMBL" id="JAVRRL010000030">
    <property type="protein sequence ID" value="KAK5112464.1"/>
    <property type="molecule type" value="Genomic_DNA"/>
</dbReference>
<proteinExistence type="predicted"/>
<organism evidence="1 2">
    <name type="scientific">Meristemomyces frigidus</name>
    <dbReference type="NCBI Taxonomy" id="1508187"/>
    <lineage>
        <taxon>Eukaryota</taxon>
        <taxon>Fungi</taxon>
        <taxon>Dikarya</taxon>
        <taxon>Ascomycota</taxon>
        <taxon>Pezizomycotina</taxon>
        <taxon>Dothideomycetes</taxon>
        <taxon>Dothideomycetidae</taxon>
        <taxon>Mycosphaerellales</taxon>
        <taxon>Teratosphaeriaceae</taxon>
        <taxon>Meristemomyces</taxon>
    </lineage>
</organism>